<evidence type="ECO:0000259" key="2">
    <source>
        <dbReference type="Pfam" id="PF01261"/>
    </source>
</evidence>
<organism evidence="3">
    <name type="scientific">Rhodothermus marinus</name>
    <name type="common">Rhodothermus obamensis</name>
    <dbReference type="NCBI Taxonomy" id="29549"/>
    <lineage>
        <taxon>Bacteria</taxon>
        <taxon>Pseudomonadati</taxon>
        <taxon>Rhodothermota</taxon>
        <taxon>Rhodothermia</taxon>
        <taxon>Rhodothermales</taxon>
        <taxon>Rhodothermaceae</taxon>
        <taxon>Rhodothermus</taxon>
    </lineage>
</organism>
<dbReference type="SUPFAM" id="SSF51658">
    <property type="entry name" value="Xylose isomerase-like"/>
    <property type="match status" value="1"/>
</dbReference>
<dbReference type="AlphaFoldDB" id="A0A7V2B080"/>
<dbReference type="InterPro" id="IPR036237">
    <property type="entry name" value="Xyl_isomerase-like_sf"/>
</dbReference>
<dbReference type="Gene3D" id="3.20.20.150">
    <property type="entry name" value="Divalent-metal-dependent TIM barrel enzymes"/>
    <property type="match status" value="1"/>
</dbReference>
<dbReference type="Pfam" id="PF01261">
    <property type="entry name" value="AP_endonuc_2"/>
    <property type="match status" value="1"/>
</dbReference>
<feature type="domain" description="Xylose isomerase-like TIM barrel" evidence="2">
    <location>
        <begin position="79"/>
        <end position="275"/>
    </location>
</feature>
<name>A0A7V2B080_RHOMR</name>
<protein>
    <submittedName>
        <fullName evidence="3">Hydroxypyruvate isomerase</fullName>
    </submittedName>
</protein>
<keyword evidence="1 3" id="KW-0413">Isomerase</keyword>
<sequence length="287" mass="32162">MGLTRRQALRTLAGAAALSSFGAPAILASNRRPSWKGRIKHSVCKWCYPNLSVEELAAIGAQIGLQSIELLDPQDWPIVKKYGLTCAMGNGPSRIPDGFNRRENHEWLVPQFKKRIEEAAEAGIPNVICFSGNRKGMDDEEGLENCVLGLKQILPTAEKYGVTICMELLNSKIDHPDYMCDHTAWGVQLVKRIGSERFKLLYDIYHMQIMEGDVIRTIRENIDYIAHFHTAGVPGRHEIDDSQELYYPAIMRAIADAGFQGFVAQEFIPTRPDPIESLRHAIAICDV</sequence>
<accession>A0A7V2B080</accession>
<keyword evidence="3" id="KW-0670">Pyruvate</keyword>
<dbReference type="InterPro" id="IPR050417">
    <property type="entry name" value="Sugar_Epim/Isomerase"/>
</dbReference>
<dbReference type="InterPro" id="IPR013022">
    <property type="entry name" value="Xyl_isomerase-like_TIM-brl"/>
</dbReference>
<dbReference type="EMBL" id="DSGB01000004">
    <property type="protein sequence ID" value="HER95907.1"/>
    <property type="molecule type" value="Genomic_DNA"/>
</dbReference>
<comment type="caution">
    <text evidence="3">The sequence shown here is derived from an EMBL/GenBank/DDBJ whole genome shotgun (WGS) entry which is preliminary data.</text>
</comment>
<dbReference type="PANTHER" id="PTHR43489">
    <property type="entry name" value="ISOMERASE"/>
    <property type="match status" value="1"/>
</dbReference>
<dbReference type="PROSITE" id="PS51318">
    <property type="entry name" value="TAT"/>
    <property type="match status" value="1"/>
</dbReference>
<proteinExistence type="predicted"/>
<dbReference type="InterPro" id="IPR006311">
    <property type="entry name" value="TAT_signal"/>
</dbReference>
<dbReference type="GO" id="GO:0016853">
    <property type="term" value="F:isomerase activity"/>
    <property type="evidence" value="ECO:0007669"/>
    <property type="project" value="UniProtKB-KW"/>
</dbReference>
<gene>
    <name evidence="3" type="ORF">ENO59_05250</name>
</gene>
<reference evidence="3" key="1">
    <citation type="journal article" date="2020" name="mSystems">
        <title>Genome- and Community-Level Interaction Insights into Carbon Utilization and Element Cycling Functions of Hydrothermarchaeota in Hydrothermal Sediment.</title>
        <authorList>
            <person name="Zhou Z."/>
            <person name="Liu Y."/>
            <person name="Xu W."/>
            <person name="Pan J."/>
            <person name="Luo Z.H."/>
            <person name="Li M."/>
        </authorList>
    </citation>
    <scope>NUCLEOTIDE SEQUENCE [LARGE SCALE GENOMIC DNA]</scope>
    <source>
        <strain evidence="3">SpSt-143</strain>
    </source>
</reference>
<dbReference type="PANTHER" id="PTHR43489:SF3">
    <property type="entry name" value="XYLOSE ISOMERASE DOMAIN PROTEIN TIM BARREL"/>
    <property type="match status" value="1"/>
</dbReference>
<evidence type="ECO:0000313" key="3">
    <source>
        <dbReference type="EMBL" id="HER95907.1"/>
    </source>
</evidence>
<evidence type="ECO:0000256" key="1">
    <source>
        <dbReference type="ARBA" id="ARBA00023235"/>
    </source>
</evidence>